<dbReference type="Proteomes" id="UP001152795">
    <property type="component" value="Unassembled WGS sequence"/>
</dbReference>
<dbReference type="EMBL" id="CACRXK020024400">
    <property type="protein sequence ID" value="CAB4038619.1"/>
    <property type="molecule type" value="Genomic_DNA"/>
</dbReference>
<organism evidence="1 2">
    <name type="scientific">Paramuricea clavata</name>
    <name type="common">Red gorgonian</name>
    <name type="synonym">Violescent sea-whip</name>
    <dbReference type="NCBI Taxonomy" id="317549"/>
    <lineage>
        <taxon>Eukaryota</taxon>
        <taxon>Metazoa</taxon>
        <taxon>Cnidaria</taxon>
        <taxon>Anthozoa</taxon>
        <taxon>Octocorallia</taxon>
        <taxon>Malacalcyonacea</taxon>
        <taxon>Plexauridae</taxon>
        <taxon>Paramuricea</taxon>
    </lineage>
</organism>
<name>A0A7D9JYP0_PARCT</name>
<reference evidence="1" key="1">
    <citation type="submission" date="2020-04" db="EMBL/GenBank/DDBJ databases">
        <authorList>
            <person name="Alioto T."/>
            <person name="Alioto T."/>
            <person name="Gomez Garrido J."/>
        </authorList>
    </citation>
    <scope>NUCLEOTIDE SEQUENCE</scope>
    <source>
        <strain evidence="1">A484AB</strain>
    </source>
</reference>
<sequence>MDPEDREKTAFSIGGGLWHFQYDLKIEHRPRKYLLNANTLSQRPCIGEHCKSCDRAETKERTTSEVQCEHENHRLTLIANRVRRQSPAEDTDVDDLEDESFIENVGLQDIVKAQWIQT</sequence>
<evidence type="ECO:0000313" key="1">
    <source>
        <dbReference type="EMBL" id="CAB4038619.1"/>
    </source>
</evidence>
<dbReference type="AlphaFoldDB" id="A0A7D9JYP0"/>
<proteinExistence type="predicted"/>
<evidence type="ECO:0000313" key="2">
    <source>
        <dbReference type="Proteomes" id="UP001152795"/>
    </source>
</evidence>
<comment type="caution">
    <text evidence="1">The sequence shown here is derived from an EMBL/GenBank/DDBJ whole genome shotgun (WGS) entry which is preliminary data.</text>
</comment>
<keyword evidence="2" id="KW-1185">Reference proteome</keyword>
<accession>A0A7D9JYP0</accession>
<protein>
    <submittedName>
        <fullName evidence="1">Uncharacterized protein</fullName>
    </submittedName>
</protein>
<gene>
    <name evidence="1" type="ORF">PACLA_8A051555</name>
</gene>